<dbReference type="Proteomes" id="UP000199520">
    <property type="component" value="Unassembled WGS sequence"/>
</dbReference>
<accession>A0A1I4ME47</accession>
<keyword evidence="2" id="KW-1185">Reference proteome</keyword>
<protein>
    <submittedName>
        <fullName evidence="1">Uncharacterized protein</fullName>
    </submittedName>
</protein>
<dbReference type="RefSeq" id="WP_090939661.1">
    <property type="nucleotide sequence ID" value="NZ_FOTS01000032.1"/>
</dbReference>
<dbReference type="STRING" id="1123291.SAMN04490355_103251"/>
<evidence type="ECO:0000313" key="2">
    <source>
        <dbReference type="Proteomes" id="UP000199520"/>
    </source>
</evidence>
<name>A0A1I4ME47_9FIRM</name>
<gene>
    <name evidence="1" type="ORF">SAMN04490355_103251</name>
</gene>
<dbReference type="AlphaFoldDB" id="A0A1I4ME47"/>
<dbReference type="OrthoDB" id="1665833at2"/>
<reference evidence="2" key="1">
    <citation type="submission" date="2016-10" db="EMBL/GenBank/DDBJ databases">
        <authorList>
            <person name="Varghese N."/>
            <person name="Submissions S."/>
        </authorList>
    </citation>
    <scope>NUCLEOTIDE SEQUENCE [LARGE SCALE GENOMIC DNA]</scope>
    <source>
        <strain evidence="2">DSM 13327</strain>
    </source>
</reference>
<evidence type="ECO:0000313" key="1">
    <source>
        <dbReference type="EMBL" id="SFM01265.1"/>
    </source>
</evidence>
<proteinExistence type="predicted"/>
<organism evidence="1 2">
    <name type="scientific">Pelosinus propionicus DSM 13327</name>
    <dbReference type="NCBI Taxonomy" id="1123291"/>
    <lineage>
        <taxon>Bacteria</taxon>
        <taxon>Bacillati</taxon>
        <taxon>Bacillota</taxon>
        <taxon>Negativicutes</taxon>
        <taxon>Selenomonadales</taxon>
        <taxon>Sporomusaceae</taxon>
        <taxon>Pelosinus</taxon>
    </lineage>
</organism>
<sequence>MRKRTSIFALITIIIALYCSYTAFSYDNRTASNLSSYCTIDFRGITDPQTKITTGATLSIVDFRYGSEQLERFFTIDVDGKIHKMDRIEISAQPPTYSLKDFSTGIVFKHTNTLFVTFPLQVLREISEANRVTVSFKYTNSNLAIELPLSAVDLQYWKNQLPFL</sequence>
<dbReference type="EMBL" id="FOTS01000032">
    <property type="protein sequence ID" value="SFM01265.1"/>
    <property type="molecule type" value="Genomic_DNA"/>
</dbReference>